<dbReference type="PROSITE" id="PS01159">
    <property type="entry name" value="WW_DOMAIN_1"/>
    <property type="match status" value="1"/>
</dbReference>
<dbReference type="OrthoDB" id="5204190at2759"/>
<dbReference type="PROSITE" id="PS50084">
    <property type="entry name" value="KH_TYPE_1"/>
    <property type="match status" value="1"/>
</dbReference>
<dbReference type="PROSITE" id="PS50020">
    <property type="entry name" value="WW_DOMAIN_2"/>
    <property type="match status" value="1"/>
</dbReference>
<feature type="domain" description="WW" evidence="2">
    <location>
        <begin position="176"/>
        <end position="203"/>
    </location>
</feature>
<organism evidence="4">
    <name type="scientific">Micromonas pusilla (strain CCMP1545)</name>
    <name type="common">Picoplanktonic green alga</name>
    <dbReference type="NCBI Taxonomy" id="564608"/>
    <lineage>
        <taxon>Eukaryota</taxon>
        <taxon>Viridiplantae</taxon>
        <taxon>Chlorophyta</taxon>
        <taxon>Mamiellophyceae</taxon>
        <taxon>Mamiellales</taxon>
        <taxon>Mamiellaceae</taxon>
        <taxon>Micromonas</taxon>
    </lineage>
</organism>
<dbReference type="Pfam" id="PF00013">
    <property type="entry name" value="KH_1"/>
    <property type="match status" value="1"/>
</dbReference>
<keyword evidence="1" id="KW-0694">RNA-binding</keyword>
<keyword evidence="4" id="KW-1185">Reference proteome</keyword>
<dbReference type="InterPro" id="IPR036020">
    <property type="entry name" value="WW_dom_sf"/>
</dbReference>
<dbReference type="CDD" id="cd00201">
    <property type="entry name" value="WW"/>
    <property type="match status" value="1"/>
</dbReference>
<evidence type="ECO:0000313" key="3">
    <source>
        <dbReference type="EMBL" id="EEH53452.1"/>
    </source>
</evidence>
<dbReference type="InterPro" id="IPR004088">
    <property type="entry name" value="KH_dom_type_1"/>
</dbReference>
<evidence type="ECO:0000313" key="4">
    <source>
        <dbReference type="Proteomes" id="UP000001876"/>
    </source>
</evidence>
<dbReference type="SUPFAM" id="SSF54791">
    <property type="entry name" value="Eukaryotic type KH-domain (KH-domain type I)"/>
    <property type="match status" value="1"/>
</dbReference>
<dbReference type="Proteomes" id="UP000001876">
    <property type="component" value="Unassembled WGS sequence"/>
</dbReference>
<protein>
    <submittedName>
        <fullName evidence="3">Predicted protein</fullName>
    </submittedName>
</protein>
<dbReference type="InterPro" id="IPR001202">
    <property type="entry name" value="WW_dom"/>
</dbReference>
<name>C1N3L0_MICPC</name>
<evidence type="ECO:0000259" key="2">
    <source>
        <dbReference type="PROSITE" id="PS50020"/>
    </source>
</evidence>
<dbReference type="InterPro" id="IPR004087">
    <property type="entry name" value="KH_dom"/>
</dbReference>
<dbReference type="RefSeq" id="XP_003062633.1">
    <property type="nucleotide sequence ID" value="XM_003062587.1"/>
</dbReference>
<dbReference type="Gene3D" id="2.20.70.10">
    <property type="match status" value="1"/>
</dbReference>
<sequence length="204" mass="19977">MERPKVIGRGGETIKGLQASSGARVQIDQTTDPCKVVVSGNPYCVEAAYAQVANIVAGGRFDPSGVIPGMVGGVYGGGMHAGMPQGYDAAQMAAYGYAPQYAAAGMYGGMPGGMYGAGMYGAGMYGAGMYGGMQGMPPGAFDPAAATAAAAAGKAAAASASAGAGAGAGGAAGAEWQALDDGNGRTYYYSPVTGVSQWEKPPGM</sequence>
<dbReference type="KEGG" id="mpp:MICPUCDRAFT_52214"/>
<proteinExistence type="predicted"/>
<dbReference type="SMART" id="SM00322">
    <property type="entry name" value="KH"/>
    <property type="match status" value="1"/>
</dbReference>
<dbReference type="AlphaFoldDB" id="C1N3L0"/>
<dbReference type="Gene3D" id="3.30.1370.10">
    <property type="entry name" value="K Homology domain, type 1"/>
    <property type="match status" value="1"/>
</dbReference>
<gene>
    <name evidence="3" type="ORF">MICPUCDRAFT_52214</name>
</gene>
<reference evidence="3 4" key="1">
    <citation type="journal article" date="2009" name="Science">
        <title>Green evolution and dynamic adaptations revealed by genomes of the marine picoeukaryotes Micromonas.</title>
        <authorList>
            <person name="Worden A.Z."/>
            <person name="Lee J.H."/>
            <person name="Mock T."/>
            <person name="Rouze P."/>
            <person name="Simmons M.P."/>
            <person name="Aerts A.L."/>
            <person name="Allen A.E."/>
            <person name="Cuvelier M.L."/>
            <person name="Derelle E."/>
            <person name="Everett M.V."/>
            <person name="Foulon E."/>
            <person name="Grimwood J."/>
            <person name="Gundlach H."/>
            <person name="Henrissat B."/>
            <person name="Napoli C."/>
            <person name="McDonald S.M."/>
            <person name="Parker M.S."/>
            <person name="Rombauts S."/>
            <person name="Salamov A."/>
            <person name="Von Dassow P."/>
            <person name="Badger J.H."/>
            <person name="Coutinho P.M."/>
            <person name="Demir E."/>
            <person name="Dubchak I."/>
            <person name="Gentemann C."/>
            <person name="Eikrem W."/>
            <person name="Gready J.E."/>
            <person name="John U."/>
            <person name="Lanier W."/>
            <person name="Lindquist E.A."/>
            <person name="Lucas S."/>
            <person name="Mayer K.F."/>
            <person name="Moreau H."/>
            <person name="Not F."/>
            <person name="Otillar R."/>
            <person name="Panaud O."/>
            <person name="Pangilinan J."/>
            <person name="Paulsen I."/>
            <person name="Piegu B."/>
            <person name="Poliakov A."/>
            <person name="Robbens S."/>
            <person name="Schmutz J."/>
            <person name="Toulza E."/>
            <person name="Wyss T."/>
            <person name="Zelensky A."/>
            <person name="Zhou K."/>
            <person name="Armbrust E.V."/>
            <person name="Bhattacharya D."/>
            <person name="Goodenough U.W."/>
            <person name="Van de Peer Y."/>
            <person name="Grigoriev I.V."/>
        </authorList>
    </citation>
    <scope>NUCLEOTIDE SEQUENCE [LARGE SCALE GENOMIC DNA]</scope>
    <source>
        <strain evidence="3 4">CCMP1545</strain>
    </source>
</reference>
<dbReference type="InterPro" id="IPR036612">
    <property type="entry name" value="KH_dom_type_1_sf"/>
</dbReference>
<dbReference type="GeneID" id="9687833"/>
<evidence type="ECO:0000256" key="1">
    <source>
        <dbReference type="PROSITE-ProRule" id="PRU00117"/>
    </source>
</evidence>
<dbReference type="Pfam" id="PF00397">
    <property type="entry name" value="WW"/>
    <property type="match status" value="1"/>
</dbReference>
<dbReference type="EMBL" id="GG663746">
    <property type="protein sequence ID" value="EEH53452.1"/>
    <property type="molecule type" value="Genomic_DNA"/>
</dbReference>
<accession>C1N3L0</accession>
<dbReference type="SMART" id="SM00456">
    <property type="entry name" value="WW"/>
    <property type="match status" value="1"/>
</dbReference>
<dbReference type="CDD" id="cd00105">
    <property type="entry name" value="KH-I"/>
    <property type="match status" value="1"/>
</dbReference>
<dbReference type="SUPFAM" id="SSF51045">
    <property type="entry name" value="WW domain"/>
    <property type="match status" value="1"/>
</dbReference>
<dbReference type="GO" id="GO:0003723">
    <property type="term" value="F:RNA binding"/>
    <property type="evidence" value="ECO:0007669"/>
    <property type="project" value="UniProtKB-UniRule"/>
</dbReference>